<feature type="transmembrane region" description="Helical" evidence="1">
    <location>
        <begin position="58"/>
        <end position="79"/>
    </location>
</feature>
<organism evidence="4">
    <name type="scientific">Mesocestoides corti</name>
    <name type="common">Flatworm</name>
    <dbReference type="NCBI Taxonomy" id="53468"/>
    <lineage>
        <taxon>Eukaryota</taxon>
        <taxon>Metazoa</taxon>
        <taxon>Spiralia</taxon>
        <taxon>Lophotrochozoa</taxon>
        <taxon>Platyhelminthes</taxon>
        <taxon>Cestoda</taxon>
        <taxon>Eucestoda</taxon>
        <taxon>Cyclophyllidea</taxon>
        <taxon>Mesocestoididae</taxon>
        <taxon>Mesocestoides</taxon>
    </lineage>
</organism>
<name>A0A0R3U8H0_MESCO</name>
<protein>
    <submittedName>
        <fullName evidence="4">Pannexin_like domain-containing protein</fullName>
    </submittedName>
</protein>
<sequence>METTSMPSISNEEEFPWKTPETTFRHAADTREVKVPGFFSHYKLLLWKTFVLRKRQPWVIVSELVLPLVLVIAVVALRFTEVPEVYPPCYLVSQPLPSMGFLAYMRSIVCNFNFSCSSHDVDDQSRANLFPSWMQLIAKQPPQMLDSALNLISSLAMEDEKESTDPVVTLIDILCKPEVAVLLRSSPHSDRVYYLEKLCKAPNFIKVLSLTTVVEEVAQSLGTLVPDKKALRQNSGTQGLNVSLLVEQ</sequence>
<keyword evidence="1" id="KW-0472">Membrane</keyword>
<dbReference type="WBParaSite" id="MCU_010408-RA">
    <property type="protein sequence ID" value="MCU_010408-RA"/>
    <property type="gene ID" value="MCU_010408"/>
</dbReference>
<dbReference type="STRING" id="53468.A0A0R3U8H0"/>
<dbReference type="EMBL" id="UXSR01000658">
    <property type="protein sequence ID" value="VDD77172.1"/>
    <property type="molecule type" value="Genomic_DNA"/>
</dbReference>
<accession>A0A0R3U8H0</accession>
<keyword evidence="3" id="KW-1185">Reference proteome</keyword>
<dbReference type="Proteomes" id="UP000267029">
    <property type="component" value="Unassembled WGS sequence"/>
</dbReference>
<evidence type="ECO:0000313" key="3">
    <source>
        <dbReference type="Proteomes" id="UP000267029"/>
    </source>
</evidence>
<evidence type="ECO:0000256" key="1">
    <source>
        <dbReference type="SAM" id="Phobius"/>
    </source>
</evidence>
<evidence type="ECO:0000313" key="2">
    <source>
        <dbReference type="EMBL" id="VDD77172.1"/>
    </source>
</evidence>
<dbReference type="AlphaFoldDB" id="A0A0R3U8H0"/>
<dbReference type="OrthoDB" id="8061355at2759"/>
<reference evidence="4" key="2">
    <citation type="submission" date="2019-11" db="UniProtKB">
        <authorList>
            <consortium name="WormBaseParasite"/>
        </authorList>
    </citation>
    <scope>IDENTIFICATION</scope>
</reference>
<proteinExistence type="predicted"/>
<reference evidence="2 3" key="1">
    <citation type="submission" date="2018-10" db="EMBL/GenBank/DDBJ databases">
        <authorList>
            <consortium name="Pathogen Informatics"/>
        </authorList>
    </citation>
    <scope>NUCLEOTIDE SEQUENCE [LARGE SCALE GENOMIC DNA]</scope>
</reference>
<evidence type="ECO:0000313" key="4">
    <source>
        <dbReference type="WBParaSite" id="MCU_010408-RA"/>
    </source>
</evidence>
<gene>
    <name evidence="2" type="ORF">MCOS_LOCUS3175</name>
</gene>
<keyword evidence="1" id="KW-1133">Transmembrane helix</keyword>
<keyword evidence="1" id="KW-0812">Transmembrane</keyword>